<dbReference type="VEuPathDB" id="VectorBase:ISCP_035708"/>
<dbReference type="Pfam" id="PF00008">
    <property type="entry name" value="EGF"/>
    <property type="match status" value="1"/>
</dbReference>
<evidence type="ECO:0000313" key="7">
    <source>
        <dbReference type="EMBL" id="MOY44446.1"/>
    </source>
</evidence>
<dbReference type="OrthoDB" id="9972657at2759"/>
<accession>A0A4D5S668</accession>
<evidence type="ECO:0000256" key="3">
    <source>
        <dbReference type="PROSITE-ProRule" id="PRU00076"/>
    </source>
</evidence>
<comment type="caution">
    <text evidence="3">Lacks conserved residue(s) required for the propagation of feature annotation.</text>
</comment>
<keyword evidence="1 3" id="KW-0245">EGF-like domain</keyword>
<dbReference type="SMART" id="SM00181">
    <property type="entry name" value="EGF"/>
    <property type="match status" value="1"/>
</dbReference>
<dbReference type="AlphaFoldDB" id="A0A4D5S668"/>
<dbReference type="CDD" id="cd00054">
    <property type="entry name" value="EGF_CA"/>
    <property type="match status" value="1"/>
</dbReference>
<dbReference type="Gene3D" id="2.10.25.10">
    <property type="entry name" value="Laminin"/>
    <property type="match status" value="1"/>
</dbReference>
<keyword evidence="5" id="KW-0732">Signal</keyword>
<name>A0A4D5S668_IXOSC</name>
<evidence type="ECO:0000256" key="4">
    <source>
        <dbReference type="SAM" id="Phobius"/>
    </source>
</evidence>
<keyword evidence="4" id="KW-0812">Transmembrane</keyword>
<evidence type="ECO:0000256" key="1">
    <source>
        <dbReference type="ARBA" id="ARBA00022536"/>
    </source>
</evidence>
<feature type="domain" description="EGF-like" evidence="6">
    <location>
        <begin position="129"/>
        <end position="166"/>
    </location>
</feature>
<feature type="chain" id="PRO_5020026573" evidence="5">
    <location>
        <begin position="19"/>
        <end position="246"/>
    </location>
</feature>
<dbReference type="PROSITE" id="PS01186">
    <property type="entry name" value="EGF_2"/>
    <property type="match status" value="1"/>
</dbReference>
<feature type="disulfide bond" evidence="3">
    <location>
        <begin position="156"/>
        <end position="165"/>
    </location>
</feature>
<protein>
    <submittedName>
        <fullName evidence="7">Putative conserved plasma membrane protein</fullName>
    </submittedName>
</protein>
<dbReference type="EMBL" id="GHJT01010475">
    <property type="protein sequence ID" value="MOY44446.1"/>
    <property type="molecule type" value="Transcribed_RNA"/>
</dbReference>
<dbReference type="PROSITE" id="PS00022">
    <property type="entry name" value="EGF_1"/>
    <property type="match status" value="1"/>
</dbReference>
<evidence type="ECO:0000256" key="5">
    <source>
        <dbReference type="SAM" id="SignalP"/>
    </source>
</evidence>
<keyword evidence="2 3" id="KW-1015">Disulfide bond</keyword>
<sequence length="246" mass="27385">MIPLMLIICTVGVVNVSGSSDLPPQVPQAQLEDKSTDLNEEDRCLTDFKDEAEIFEGKLECQKDSENGYKLACVGQYREYMSYKKGDLTIEICELKECQEYCTEEGEECLENECVCKKSHFVSEGGKCIPYCIKKDPCQNGGKCTLSEKTPFHCRCKPGFKGPLCELEDVIMATTIRNTVVVGVVFGILIVLCLAVAIVIIQRLKNKIAMHENANEVLVLVPTYNTSASKCFDLVPNETKTARDKD</sequence>
<evidence type="ECO:0000259" key="6">
    <source>
        <dbReference type="PROSITE" id="PS50026"/>
    </source>
</evidence>
<evidence type="ECO:0000256" key="2">
    <source>
        <dbReference type="ARBA" id="ARBA00023157"/>
    </source>
</evidence>
<proteinExistence type="predicted"/>
<keyword evidence="4" id="KW-1133">Transmembrane helix</keyword>
<dbReference type="PROSITE" id="PS50026">
    <property type="entry name" value="EGF_3"/>
    <property type="match status" value="1"/>
</dbReference>
<dbReference type="VEuPathDB" id="VectorBase:ISCI009338"/>
<dbReference type="VEuPathDB" id="VectorBase:ISCW009338"/>
<dbReference type="FunFam" id="2.10.25.10:FF:000118">
    <property type="entry name" value="protein delta homolog 2"/>
    <property type="match status" value="1"/>
</dbReference>
<keyword evidence="4" id="KW-0472">Membrane</keyword>
<reference evidence="7" key="1">
    <citation type="submission" date="2019-04" db="EMBL/GenBank/DDBJ databases">
        <title>An insight into the mialome of Ixodes scapularis.</title>
        <authorList>
            <person name="Ribeiro J.M."/>
            <person name="Mather T.N."/>
            <person name="Karim S."/>
        </authorList>
    </citation>
    <scope>NUCLEOTIDE SEQUENCE</scope>
</reference>
<feature type="transmembrane region" description="Helical" evidence="4">
    <location>
        <begin position="180"/>
        <end position="201"/>
    </location>
</feature>
<organism evidence="7">
    <name type="scientific">Ixodes scapularis</name>
    <name type="common">Black-legged tick</name>
    <name type="synonym">Deer tick</name>
    <dbReference type="NCBI Taxonomy" id="6945"/>
    <lineage>
        <taxon>Eukaryota</taxon>
        <taxon>Metazoa</taxon>
        <taxon>Ecdysozoa</taxon>
        <taxon>Arthropoda</taxon>
        <taxon>Chelicerata</taxon>
        <taxon>Arachnida</taxon>
        <taxon>Acari</taxon>
        <taxon>Parasitiformes</taxon>
        <taxon>Ixodida</taxon>
        <taxon>Ixodoidea</taxon>
        <taxon>Ixodidae</taxon>
        <taxon>Ixodinae</taxon>
        <taxon>Ixodes</taxon>
    </lineage>
</organism>
<dbReference type="InterPro" id="IPR000742">
    <property type="entry name" value="EGF"/>
</dbReference>
<dbReference type="SUPFAM" id="SSF57196">
    <property type="entry name" value="EGF/Laminin"/>
    <property type="match status" value="1"/>
</dbReference>
<feature type="signal peptide" evidence="5">
    <location>
        <begin position="1"/>
        <end position="18"/>
    </location>
</feature>